<evidence type="ECO:0000256" key="1">
    <source>
        <dbReference type="ARBA" id="ARBA00004496"/>
    </source>
</evidence>
<evidence type="ECO:0000313" key="15">
    <source>
        <dbReference type="EMBL" id="GAA5163675.1"/>
    </source>
</evidence>
<evidence type="ECO:0000256" key="9">
    <source>
        <dbReference type="ARBA" id="ARBA00022691"/>
    </source>
</evidence>
<evidence type="ECO:0000259" key="13">
    <source>
        <dbReference type="Pfam" id="PF04452"/>
    </source>
</evidence>
<keyword evidence="9 12" id="KW-0949">S-adenosyl-L-methionine</keyword>
<dbReference type="RefSeq" id="WP_425584670.1">
    <property type="nucleotide sequence ID" value="NZ_BAABLD010000008.1"/>
</dbReference>
<comment type="similarity">
    <text evidence="2 12">Belongs to the RNA methyltransferase RsmE family.</text>
</comment>
<dbReference type="NCBIfam" id="NF008692">
    <property type="entry name" value="PRK11713.1-5"/>
    <property type="match status" value="1"/>
</dbReference>
<dbReference type="PANTHER" id="PTHR30027:SF3">
    <property type="entry name" value="16S RRNA (URACIL(1498)-N(3))-METHYLTRANSFERASE"/>
    <property type="match status" value="1"/>
</dbReference>
<dbReference type="InterPro" id="IPR046886">
    <property type="entry name" value="RsmE_MTase_dom"/>
</dbReference>
<reference evidence="16" key="1">
    <citation type="journal article" date="2019" name="Int. J. Syst. Evol. Microbiol.">
        <title>The Global Catalogue of Microorganisms (GCM) 10K type strain sequencing project: providing services to taxonomists for standard genome sequencing and annotation.</title>
        <authorList>
            <consortium name="The Broad Institute Genomics Platform"/>
            <consortium name="The Broad Institute Genome Sequencing Center for Infectious Disease"/>
            <person name="Wu L."/>
            <person name="Ma J."/>
        </authorList>
    </citation>
    <scope>NUCLEOTIDE SEQUENCE [LARGE SCALE GENOMIC DNA]</scope>
    <source>
        <strain evidence="16">JCM 18715</strain>
    </source>
</reference>
<dbReference type="CDD" id="cd18084">
    <property type="entry name" value="RsmE-like"/>
    <property type="match status" value="1"/>
</dbReference>
<dbReference type="InterPro" id="IPR006700">
    <property type="entry name" value="RsmE"/>
</dbReference>
<name>A0ABP9QL36_9RHOO</name>
<evidence type="ECO:0000256" key="8">
    <source>
        <dbReference type="ARBA" id="ARBA00022679"/>
    </source>
</evidence>
<dbReference type="InterPro" id="IPR029026">
    <property type="entry name" value="tRNA_m1G_MTases_N"/>
</dbReference>
<gene>
    <name evidence="15" type="ORF">GCM10025770_16270</name>
</gene>
<dbReference type="Gene3D" id="2.40.240.20">
    <property type="entry name" value="Hypothetical PUA domain-like, domain 1"/>
    <property type="match status" value="1"/>
</dbReference>
<dbReference type="Pfam" id="PF04452">
    <property type="entry name" value="Methyltrans_RNA"/>
    <property type="match status" value="1"/>
</dbReference>
<evidence type="ECO:0000256" key="12">
    <source>
        <dbReference type="PIRNR" id="PIRNR015601"/>
    </source>
</evidence>
<evidence type="ECO:0000313" key="16">
    <source>
        <dbReference type="Proteomes" id="UP001500547"/>
    </source>
</evidence>
<keyword evidence="6 12" id="KW-0698">rRNA processing</keyword>
<keyword evidence="5 12" id="KW-0963">Cytoplasm</keyword>
<dbReference type="Pfam" id="PF20260">
    <property type="entry name" value="PUA_4"/>
    <property type="match status" value="1"/>
</dbReference>
<evidence type="ECO:0000256" key="2">
    <source>
        <dbReference type="ARBA" id="ARBA00005528"/>
    </source>
</evidence>
<feature type="domain" description="Ribosomal RNA small subunit methyltransferase E methyltransferase" evidence="13">
    <location>
        <begin position="58"/>
        <end position="217"/>
    </location>
</feature>
<dbReference type="Proteomes" id="UP001500547">
    <property type="component" value="Unassembled WGS sequence"/>
</dbReference>
<dbReference type="PANTHER" id="PTHR30027">
    <property type="entry name" value="RIBOSOMAL RNA SMALL SUBUNIT METHYLTRANSFERASE E"/>
    <property type="match status" value="1"/>
</dbReference>
<evidence type="ECO:0000259" key="14">
    <source>
        <dbReference type="Pfam" id="PF20260"/>
    </source>
</evidence>
<proteinExistence type="inferred from homology"/>
<sequence>MRLPTEQAHHARQVLRLADGAQVVLFDGEGGEYAAQLQIEGRDVAVAIGQHMADDRMPPLTIHIVQGLAVGDKMDWVVQKGSEIGVVGVTPVAAERSVLKLVGDRAAKRVSHWQQVAVASAEQCGRNRVLQVGEIRTLATTLSEPFEGERWILDPDAGERLSALPAPAGPVAILIGPEGGWSPTELAAAHAAGCRRVLMGPRVLRTETAGLAVAAAMLGRWGDY</sequence>
<dbReference type="SUPFAM" id="SSF75217">
    <property type="entry name" value="alpha/beta knot"/>
    <property type="match status" value="1"/>
</dbReference>
<keyword evidence="7 12" id="KW-0489">Methyltransferase</keyword>
<evidence type="ECO:0000256" key="3">
    <source>
        <dbReference type="ARBA" id="ARBA00012328"/>
    </source>
</evidence>
<evidence type="ECO:0000256" key="6">
    <source>
        <dbReference type="ARBA" id="ARBA00022552"/>
    </source>
</evidence>
<dbReference type="InterPro" id="IPR046887">
    <property type="entry name" value="RsmE_PUA-like"/>
</dbReference>
<dbReference type="PIRSF" id="PIRSF015601">
    <property type="entry name" value="MTase_slr0722"/>
    <property type="match status" value="1"/>
</dbReference>
<comment type="catalytic activity">
    <reaction evidence="11 12">
        <text>uridine(1498) in 16S rRNA + S-adenosyl-L-methionine = N(3)-methyluridine(1498) in 16S rRNA + S-adenosyl-L-homocysteine + H(+)</text>
        <dbReference type="Rhea" id="RHEA:42920"/>
        <dbReference type="Rhea" id="RHEA-COMP:10283"/>
        <dbReference type="Rhea" id="RHEA-COMP:10284"/>
        <dbReference type="ChEBI" id="CHEBI:15378"/>
        <dbReference type="ChEBI" id="CHEBI:57856"/>
        <dbReference type="ChEBI" id="CHEBI:59789"/>
        <dbReference type="ChEBI" id="CHEBI:65315"/>
        <dbReference type="ChEBI" id="CHEBI:74502"/>
        <dbReference type="EC" id="2.1.1.193"/>
    </reaction>
</comment>
<keyword evidence="16" id="KW-1185">Reference proteome</keyword>
<evidence type="ECO:0000256" key="10">
    <source>
        <dbReference type="ARBA" id="ARBA00025699"/>
    </source>
</evidence>
<evidence type="ECO:0000256" key="5">
    <source>
        <dbReference type="ARBA" id="ARBA00022490"/>
    </source>
</evidence>
<dbReference type="NCBIfam" id="TIGR00046">
    <property type="entry name" value="RsmE family RNA methyltransferase"/>
    <property type="match status" value="1"/>
</dbReference>
<accession>A0ABP9QL36</accession>
<dbReference type="EC" id="2.1.1.193" evidence="3 12"/>
<comment type="subcellular location">
    <subcellularLocation>
        <location evidence="1 12">Cytoplasm</location>
    </subcellularLocation>
</comment>
<evidence type="ECO:0000256" key="7">
    <source>
        <dbReference type="ARBA" id="ARBA00022603"/>
    </source>
</evidence>
<feature type="domain" description="Ribosomal RNA small subunit methyltransferase E PUA-like" evidence="14">
    <location>
        <begin position="3"/>
        <end position="42"/>
    </location>
</feature>
<protein>
    <recommendedName>
        <fullName evidence="4 12">Ribosomal RNA small subunit methyltransferase E</fullName>
        <ecNumber evidence="3 12">2.1.1.193</ecNumber>
    </recommendedName>
</protein>
<evidence type="ECO:0000256" key="11">
    <source>
        <dbReference type="ARBA" id="ARBA00047944"/>
    </source>
</evidence>
<keyword evidence="8 12" id="KW-0808">Transferase</keyword>
<dbReference type="EMBL" id="BAABLD010000008">
    <property type="protein sequence ID" value="GAA5163675.1"/>
    <property type="molecule type" value="Genomic_DNA"/>
</dbReference>
<evidence type="ECO:0000256" key="4">
    <source>
        <dbReference type="ARBA" id="ARBA00013673"/>
    </source>
</evidence>
<comment type="caution">
    <text evidence="15">The sequence shown here is derived from an EMBL/GenBank/DDBJ whole genome shotgun (WGS) entry which is preliminary data.</text>
</comment>
<dbReference type="InterPro" id="IPR015947">
    <property type="entry name" value="PUA-like_sf"/>
</dbReference>
<organism evidence="15 16">
    <name type="scientific">Viridibacterium curvum</name>
    <dbReference type="NCBI Taxonomy" id="1101404"/>
    <lineage>
        <taxon>Bacteria</taxon>
        <taxon>Pseudomonadati</taxon>
        <taxon>Pseudomonadota</taxon>
        <taxon>Betaproteobacteria</taxon>
        <taxon>Rhodocyclales</taxon>
        <taxon>Rhodocyclaceae</taxon>
        <taxon>Viridibacterium</taxon>
    </lineage>
</organism>
<dbReference type="InterPro" id="IPR029028">
    <property type="entry name" value="Alpha/beta_knot_MTases"/>
</dbReference>
<comment type="function">
    <text evidence="10 12">Specifically methylates the N3 position of the uracil ring of uridine 1498 (m3U1498) in 16S rRNA. Acts on the fully assembled 30S ribosomal subunit.</text>
</comment>
<dbReference type="Gene3D" id="3.40.1280.10">
    <property type="match status" value="1"/>
</dbReference>
<dbReference type="SUPFAM" id="SSF88697">
    <property type="entry name" value="PUA domain-like"/>
    <property type="match status" value="1"/>
</dbReference>